<evidence type="ECO:0000256" key="4">
    <source>
        <dbReference type="ARBA" id="ARBA00023136"/>
    </source>
</evidence>
<gene>
    <name evidence="8" type="ORF">B0I35DRAFT_337604</name>
</gene>
<feature type="transmembrane region" description="Helical" evidence="6">
    <location>
        <begin position="128"/>
        <end position="151"/>
    </location>
</feature>
<feature type="transmembrane region" description="Helical" evidence="6">
    <location>
        <begin position="179"/>
        <end position="200"/>
    </location>
</feature>
<evidence type="ECO:0000256" key="6">
    <source>
        <dbReference type="SAM" id="Phobius"/>
    </source>
</evidence>
<feature type="non-terminal residue" evidence="8">
    <location>
        <position position="287"/>
    </location>
</feature>
<dbReference type="EMBL" id="JAGPNK010000003">
    <property type="protein sequence ID" value="KAH7324353.1"/>
    <property type="molecule type" value="Genomic_DNA"/>
</dbReference>
<dbReference type="Proteomes" id="UP000813444">
    <property type="component" value="Unassembled WGS sequence"/>
</dbReference>
<feature type="transmembrane region" description="Helical" evidence="6">
    <location>
        <begin position="212"/>
        <end position="235"/>
    </location>
</feature>
<sequence>LLPQPTEINNEHRAWDVTAWCAVMCGLATIVVLLRLYVSIREHNFMLDDWAAAFSSLCYVAWSGLAIWANVHTGVGKPMWEITVAEYELWFRTIVACSFLYPVMSTAIRATILLFYRRLFSRNKEFNMAINVLLGIQAVYFIIFTILPGFVCTPISASWNLELYATHCNLEYYYDTTVAVYGTSLALDIILTVIPVWPISQLKMPLRKRMGVVSLFLMGFIATAATAVKLGFWVYEFTAPWSDDPIWLSYQFSLFLPNGLNNYRLTFWIPSQIESTLALICASVPAL</sequence>
<evidence type="ECO:0000259" key="7">
    <source>
        <dbReference type="Pfam" id="PF20684"/>
    </source>
</evidence>
<dbReference type="AlphaFoldDB" id="A0A8K0SV95"/>
<feature type="non-terminal residue" evidence="8">
    <location>
        <position position="1"/>
    </location>
</feature>
<dbReference type="Pfam" id="PF20684">
    <property type="entry name" value="Fung_rhodopsin"/>
    <property type="match status" value="1"/>
</dbReference>
<comment type="subcellular location">
    <subcellularLocation>
        <location evidence="1">Membrane</location>
        <topology evidence="1">Multi-pass membrane protein</topology>
    </subcellularLocation>
</comment>
<feature type="transmembrane region" description="Helical" evidence="6">
    <location>
        <begin position="50"/>
        <end position="69"/>
    </location>
</feature>
<name>A0A8K0SV95_9HYPO</name>
<dbReference type="InterPro" id="IPR052337">
    <property type="entry name" value="SAT4-like"/>
</dbReference>
<organism evidence="8 9">
    <name type="scientific">Stachybotrys elegans</name>
    <dbReference type="NCBI Taxonomy" id="80388"/>
    <lineage>
        <taxon>Eukaryota</taxon>
        <taxon>Fungi</taxon>
        <taxon>Dikarya</taxon>
        <taxon>Ascomycota</taxon>
        <taxon>Pezizomycotina</taxon>
        <taxon>Sordariomycetes</taxon>
        <taxon>Hypocreomycetidae</taxon>
        <taxon>Hypocreales</taxon>
        <taxon>Stachybotryaceae</taxon>
        <taxon>Stachybotrys</taxon>
    </lineage>
</organism>
<keyword evidence="2 6" id="KW-0812">Transmembrane</keyword>
<protein>
    <recommendedName>
        <fullName evidence="7">Rhodopsin domain-containing protein</fullName>
    </recommendedName>
</protein>
<dbReference type="PANTHER" id="PTHR33048:SF160">
    <property type="entry name" value="SAT4 FAMILY MEMBRANE PROTEIN"/>
    <property type="match status" value="1"/>
</dbReference>
<evidence type="ECO:0000256" key="5">
    <source>
        <dbReference type="ARBA" id="ARBA00038359"/>
    </source>
</evidence>
<proteinExistence type="inferred from homology"/>
<dbReference type="GO" id="GO:0016020">
    <property type="term" value="C:membrane"/>
    <property type="evidence" value="ECO:0007669"/>
    <property type="project" value="UniProtKB-SubCell"/>
</dbReference>
<keyword evidence="4 6" id="KW-0472">Membrane</keyword>
<evidence type="ECO:0000256" key="3">
    <source>
        <dbReference type="ARBA" id="ARBA00022989"/>
    </source>
</evidence>
<feature type="domain" description="Rhodopsin" evidence="7">
    <location>
        <begin position="34"/>
        <end position="287"/>
    </location>
</feature>
<dbReference type="InterPro" id="IPR049326">
    <property type="entry name" value="Rhodopsin_dom_fungi"/>
</dbReference>
<feature type="transmembrane region" description="Helical" evidence="6">
    <location>
        <begin position="17"/>
        <end position="38"/>
    </location>
</feature>
<accession>A0A8K0SV95</accession>
<feature type="transmembrane region" description="Helical" evidence="6">
    <location>
        <begin position="89"/>
        <end position="116"/>
    </location>
</feature>
<reference evidence="8" key="1">
    <citation type="journal article" date="2021" name="Nat. Commun.">
        <title>Genetic determinants of endophytism in the Arabidopsis root mycobiome.</title>
        <authorList>
            <person name="Mesny F."/>
            <person name="Miyauchi S."/>
            <person name="Thiergart T."/>
            <person name="Pickel B."/>
            <person name="Atanasova L."/>
            <person name="Karlsson M."/>
            <person name="Huettel B."/>
            <person name="Barry K.W."/>
            <person name="Haridas S."/>
            <person name="Chen C."/>
            <person name="Bauer D."/>
            <person name="Andreopoulos W."/>
            <person name="Pangilinan J."/>
            <person name="LaButti K."/>
            <person name="Riley R."/>
            <person name="Lipzen A."/>
            <person name="Clum A."/>
            <person name="Drula E."/>
            <person name="Henrissat B."/>
            <person name="Kohler A."/>
            <person name="Grigoriev I.V."/>
            <person name="Martin F.M."/>
            <person name="Hacquard S."/>
        </authorList>
    </citation>
    <scope>NUCLEOTIDE SEQUENCE</scope>
    <source>
        <strain evidence="8">MPI-CAGE-CH-0235</strain>
    </source>
</reference>
<dbReference type="PANTHER" id="PTHR33048">
    <property type="entry name" value="PTH11-LIKE INTEGRAL MEMBRANE PROTEIN (AFU_ORTHOLOGUE AFUA_5G11245)"/>
    <property type="match status" value="1"/>
</dbReference>
<evidence type="ECO:0000313" key="9">
    <source>
        <dbReference type="Proteomes" id="UP000813444"/>
    </source>
</evidence>
<keyword evidence="9" id="KW-1185">Reference proteome</keyword>
<evidence type="ECO:0000256" key="2">
    <source>
        <dbReference type="ARBA" id="ARBA00022692"/>
    </source>
</evidence>
<comment type="caution">
    <text evidence="8">The sequence shown here is derived from an EMBL/GenBank/DDBJ whole genome shotgun (WGS) entry which is preliminary data.</text>
</comment>
<evidence type="ECO:0000313" key="8">
    <source>
        <dbReference type="EMBL" id="KAH7324353.1"/>
    </source>
</evidence>
<comment type="similarity">
    <text evidence="5">Belongs to the SAT4 family.</text>
</comment>
<keyword evidence="3 6" id="KW-1133">Transmembrane helix</keyword>
<evidence type="ECO:0000256" key="1">
    <source>
        <dbReference type="ARBA" id="ARBA00004141"/>
    </source>
</evidence>
<dbReference type="OrthoDB" id="191139at2759"/>